<dbReference type="SUPFAM" id="SSF102114">
    <property type="entry name" value="Radical SAM enzymes"/>
    <property type="match status" value="1"/>
</dbReference>
<feature type="domain" description="Elp3/MiaA/NifB-like radical SAM core" evidence="1">
    <location>
        <begin position="47"/>
        <end position="268"/>
    </location>
</feature>
<dbReference type="InterPro" id="IPR058240">
    <property type="entry name" value="rSAM_sf"/>
</dbReference>
<name>A0A0E3RG52_METMZ</name>
<dbReference type="InterPro" id="IPR005909">
    <property type="entry name" value="RaSEA"/>
</dbReference>
<dbReference type="GO" id="GO:0003824">
    <property type="term" value="F:catalytic activity"/>
    <property type="evidence" value="ECO:0007669"/>
    <property type="project" value="InterPro"/>
</dbReference>
<dbReference type="HOGENOM" id="CLU_060488_0_0_2"/>
<dbReference type="Proteomes" id="UP000033097">
    <property type="component" value="Chromosome"/>
</dbReference>
<reference evidence="2 3" key="1">
    <citation type="submission" date="2014-07" db="EMBL/GenBank/DDBJ databases">
        <title>Methanogenic archaea and the global carbon cycle.</title>
        <authorList>
            <person name="Henriksen J.R."/>
            <person name="Luke J."/>
            <person name="Reinhart S."/>
            <person name="Benedict M.N."/>
            <person name="Youngblut N.D."/>
            <person name="Metcalf M.E."/>
            <person name="Whitaker R.J."/>
            <person name="Metcalf W.W."/>
        </authorList>
    </citation>
    <scope>NUCLEOTIDE SEQUENCE [LARGE SCALE GENOMIC DNA]</scope>
    <source>
        <strain evidence="2 3">S-6</strain>
    </source>
</reference>
<dbReference type="AlphaFoldDB" id="A0A0E3RG52"/>
<proteinExistence type="predicted"/>
<evidence type="ECO:0000313" key="3">
    <source>
        <dbReference type="Proteomes" id="UP000033097"/>
    </source>
</evidence>
<dbReference type="NCBIfam" id="TIGR01210">
    <property type="entry name" value="archaeosine biosynthesis radical SAM protein RaSEA"/>
    <property type="match status" value="1"/>
</dbReference>
<dbReference type="EMBL" id="CP009512">
    <property type="protein sequence ID" value="AKB65209.1"/>
    <property type="molecule type" value="Genomic_DNA"/>
</dbReference>
<dbReference type="KEGG" id="mmj:MSMAS_2013"/>
<protein>
    <recommendedName>
        <fullName evidence="1">Elp3/MiaA/NifB-like radical SAM core domain-containing protein</fullName>
    </recommendedName>
</protein>
<accession>A0A0E3RG52</accession>
<organism evidence="2 3">
    <name type="scientific">Methanosarcina mazei S-6</name>
    <dbReference type="NCBI Taxonomy" id="213585"/>
    <lineage>
        <taxon>Archaea</taxon>
        <taxon>Methanobacteriati</taxon>
        <taxon>Methanobacteriota</taxon>
        <taxon>Stenosarchaea group</taxon>
        <taxon>Methanomicrobia</taxon>
        <taxon>Methanosarcinales</taxon>
        <taxon>Methanosarcinaceae</taxon>
        <taxon>Methanosarcina</taxon>
    </lineage>
</organism>
<evidence type="ECO:0000259" key="1">
    <source>
        <dbReference type="SMART" id="SM00729"/>
    </source>
</evidence>
<dbReference type="SMART" id="SM00729">
    <property type="entry name" value="Elp3"/>
    <property type="match status" value="1"/>
</dbReference>
<evidence type="ECO:0000313" key="2">
    <source>
        <dbReference type="EMBL" id="AKB65209.1"/>
    </source>
</evidence>
<dbReference type="RefSeq" id="WP_011034602.1">
    <property type="nucleotide sequence ID" value="NZ_CP009512.1"/>
</dbReference>
<dbReference type="STRING" id="213585.MSMAS_2013"/>
<dbReference type="GO" id="GO:0051536">
    <property type="term" value="F:iron-sulfur cluster binding"/>
    <property type="evidence" value="ECO:0007669"/>
    <property type="project" value="InterPro"/>
</dbReference>
<dbReference type="PATRIC" id="fig|213585.10.peg.2565"/>
<dbReference type="InterPro" id="IPR006638">
    <property type="entry name" value="Elp3/MiaA/NifB-like_rSAM"/>
</dbReference>
<sequence>MISKEYAKLMVLNRVREIKNQGLATYDTNTSQIVRDALERMVIPKPIIGLNTKGCSYANNQEGCFICGYLKGHYVPEKMYQQFLQDAKQYVNSNELVLSSNGSFFDPKEIPRDVQKKMLEHLISLGVKQIKIETRPEYINRAALKKLLNSVSAKNIIVGLGFDTYTDDIRDLCLNKGYTRKQYDNATKVLNEMNISFESRIIVKPPFLTESEAIDEALISVNHAFSSGSSVVSLEPIAVQDFTLQDFLTKNGFYRVPWLWSAVHIVKQTHQRGKIIIGGDAFIPLPKETSHNCNNCTCYVRKEIDKFNETQDIELLDNLDCDCIREWKKDLEKKEISLYDRIAFQMRECES</sequence>
<dbReference type="SFLD" id="SFLDS00029">
    <property type="entry name" value="Radical_SAM"/>
    <property type="match status" value="1"/>
</dbReference>
<dbReference type="GeneID" id="24839731"/>
<dbReference type="PIRSF" id="PIRSF004954">
    <property type="entry name" value="Radical_SAM"/>
    <property type="match status" value="1"/>
</dbReference>
<gene>
    <name evidence="2" type="ORF">MSMAS_2013</name>
</gene>
<dbReference type="InterPro" id="IPR007197">
    <property type="entry name" value="rSAM"/>
</dbReference>